<evidence type="ECO:0000313" key="5">
    <source>
        <dbReference type="Proteomes" id="UP000295357"/>
    </source>
</evidence>
<accession>A0A4R6N327</accession>
<dbReference type="AlphaFoldDB" id="A0A4R6N327"/>
<gene>
    <name evidence="4" type="ORF">DFR39_10491</name>
</gene>
<feature type="region of interest" description="Disordered" evidence="1">
    <location>
        <begin position="247"/>
        <end position="273"/>
    </location>
</feature>
<evidence type="ECO:0000259" key="3">
    <source>
        <dbReference type="Pfam" id="PF14341"/>
    </source>
</evidence>
<dbReference type="Pfam" id="PF14341">
    <property type="entry name" value="PilX_N"/>
    <property type="match status" value="1"/>
</dbReference>
<comment type="caution">
    <text evidence="4">The sequence shown here is derived from an EMBL/GenBank/DDBJ whole genome shotgun (WGS) entry which is preliminary data.</text>
</comment>
<organism evidence="4 5">
    <name type="scientific">Roseateles asaccharophilus</name>
    <dbReference type="NCBI Taxonomy" id="582607"/>
    <lineage>
        <taxon>Bacteria</taxon>
        <taxon>Pseudomonadati</taxon>
        <taxon>Pseudomonadota</taxon>
        <taxon>Betaproteobacteria</taxon>
        <taxon>Burkholderiales</taxon>
        <taxon>Sphaerotilaceae</taxon>
        <taxon>Roseateles</taxon>
    </lineage>
</organism>
<name>A0A4R6N327_9BURK</name>
<feature type="domain" description="Type 4 fimbrial biogenesis protein PilX N-terminal" evidence="3">
    <location>
        <begin position="15"/>
        <end position="65"/>
    </location>
</feature>
<evidence type="ECO:0000313" key="4">
    <source>
        <dbReference type="EMBL" id="TDP09530.1"/>
    </source>
</evidence>
<dbReference type="OrthoDB" id="8684961at2"/>
<feature type="transmembrane region" description="Helical" evidence="2">
    <location>
        <begin position="20"/>
        <end position="37"/>
    </location>
</feature>
<keyword evidence="2" id="KW-0472">Membrane</keyword>
<dbReference type="EMBL" id="SNXE01000004">
    <property type="protein sequence ID" value="TDP09530.1"/>
    <property type="molecule type" value="Genomic_DNA"/>
</dbReference>
<keyword evidence="2" id="KW-1133">Transmembrane helix</keyword>
<dbReference type="Proteomes" id="UP000295357">
    <property type="component" value="Unassembled WGS sequence"/>
</dbReference>
<dbReference type="InterPro" id="IPR025746">
    <property type="entry name" value="PilX_N_dom"/>
</dbReference>
<keyword evidence="5" id="KW-1185">Reference proteome</keyword>
<evidence type="ECO:0000256" key="1">
    <source>
        <dbReference type="SAM" id="MobiDB-lite"/>
    </source>
</evidence>
<protein>
    <submittedName>
        <fullName evidence="4">PilX-like prepilin protein</fullName>
    </submittedName>
</protein>
<evidence type="ECO:0000256" key="2">
    <source>
        <dbReference type="SAM" id="Phobius"/>
    </source>
</evidence>
<keyword evidence="2" id="KW-0812">Transmembrane</keyword>
<proteinExistence type="predicted"/>
<sequence>MRFMHHQRLGRTQQQGASTLVLVMVLFFIMAMVAAFSNRNLVFEQRIGSNYYRSALAQEAAEAGAEWVLGALNGDLVGPNCQPSAAGQRFRDIHLGIAADRSIGRNIQNTNWEVAACARNGGQGWQCDCPANGVVTLAPAADPDGRIQPMFGTRFAVSPRPGVVRITVQGCTDRLSNCRNLARAATNNLAQNTLQFDAALVSALKTPPASPLTVRGSVDLGTVGLGLHNTHPDTGGLLMQTGQAEYRGSLGRSSSTPGTPAGSALIRDDGSLRRGTGDDMFRLFFGMAPQTYRQQAVMREVRCGNADCADALSQAIAAGADLIWVDGAARIGSNVQLGSPTRPIVLVVNGSLQMEGPMLLHGLIYARGDASWSNSSGQPARLIGALLSEGDMVAAGTVDIAYDAGTLGTISNQRGSFVRVPGSWMDATQ</sequence>
<reference evidence="4 5" key="1">
    <citation type="submission" date="2019-03" db="EMBL/GenBank/DDBJ databases">
        <title>Genomic Encyclopedia of Type Strains, Phase IV (KMG-IV): sequencing the most valuable type-strain genomes for metagenomic binning, comparative biology and taxonomic classification.</title>
        <authorList>
            <person name="Goeker M."/>
        </authorList>
    </citation>
    <scope>NUCLEOTIDE SEQUENCE [LARGE SCALE GENOMIC DNA]</scope>
    <source>
        <strain evidence="4 5">DSM 25082</strain>
    </source>
</reference>